<dbReference type="AlphaFoldDB" id="K7Z4G7"/>
<feature type="binding site" evidence="2">
    <location>
        <position position="223"/>
    </location>
    <ligand>
        <name>Mg(2+)</name>
        <dbReference type="ChEBI" id="CHEBI:18420"/>
        <label>1</label>
        <note>catalytic</note>
    </ligand>
</feature>
<dbReference type="RefSeq" id="WP_015088401.1">
    <property type="nucleotide sequence ID" value="NC_019566.1"/>
</dbReference>
<dbReference type="HOGENOM" id="CLU_044118_6_0_5"/>
<dbReference type="KEGG" id="thal:A1OE_715"/>
<dbReference type="InterPro" id="IPR000760">
    <property type="entry name" value="Inositol_monophosphatase-like"/>
</dbReference>
<dbReference type="OrthoDB" id="9785695at2"/>
<evidence type="ECO:0000256" key="1">
    <source>
        <dbReference type="ARBA" id="ARBA00009759"/>
    </source>
</evidence>
<feature type="binding site" evidence="2">
    <location>
        <position position="96"/>
    </location>
    <ligand>
        <name>Mg(2+)</name>
        <dbReference type="ChEBI" id="CHEBI:18420"/>
        <label>1</label>
        <note>catalytic</note>
    </ligand>
</feature>
<dbReference type="PRINTS" id="PR00377">
    <property type="entry name" value="IMPHPHTASES"/>
</dbReference>
<dbReference type="eggNOG" id="COG0483">
    <property type="taxonomic scope" value="Bacteria"/>
</dbReference>
<dbReference type="GO" id="GO:0006020">
    <property type="term" value="P:inositol metabolic process"/>
    <property type="evidence" value="ECO:0007669"/>
    <property type="project" value="TreeGrafter"/>
</dbReference>
<feature type="binding site" evidence="2">
    <location>
        <position position="93"/>
    </location>
    <ligand>
        <name>Mg(2+)</name>
        <dbReference type="ChEBI" id="CHEBI:18420"/>
        <label>2</label>
    </ligand>
</feature>
<organism evidence="3 4">
    <name type="scientific">Candidatus Endolissoclinum faulkneri L2</name>
    <dbReference type="NCBI Taxonomy" id="1193729"/>
    <lineage>
        <taxon>Bacteria</taxon>
        <taxon>Pseudomonadati</taxon>
        <taxon>Pseudomonadota</taxon>
        <taxon>Alphaproteobacteria</taxon>
        <taxon>Rhodospirillales</taxon>
        <taxon>Rhodospirillaceae</taxon>
        <taxon>Candidatus Endolissoclinum</taxon>
    </lineage>
</organism>
<dbReference type="GO" id="GO:0046872">
    <property type="term" value="F:metal ion binding"/>
    <property type="evidence" value="ECO:0007669"/>
    <property type="project" value="UniProtKB-KW"/>
</dbReference>
<evidence type="ECO:0000313" key="3">
    <source>
        <dbReference type="EMBL" id="AFX98903.1"/>
    </source>
</evidence>
<comment type="similarity">
    <text evidence="1">Belongs to the inositol monophosphatase superfamily.</text>
</comment>
<dbReference type="PANTHER" id="PTHR20854:SF4">
    <property type="entry name" value="INOSITOL-1-MONOPHOSPHATASE-RELATED"/>
    <property type="match status" value="1"/>
</dbReference>
<proteinExistence type="inferred from homology"/>
<gene>
    <name evidence="3" type="ORF">A1OE_715</name>
</gene>
<dbReference type="PANTHER" id="PTHR20854">
    <property type="entry name" value="INOSITOL MONOPHOSPHATASE"/>
    <property type="match status" value="1"/>
</dbReference>
<dbReference type="SUPFAM" id="SSF56655">
    <property type="entry name" value="Carbohydrate phosphatase"/>
    <property type="match status" value="1"/>
</dbReference>
<dbReference type="Gene3D" id="3.40.190.80">
    <property type="match status" value="1"/>
</dbReference>
<name>K7Z4G7_9PROT</name>
<keyword evidence="2" id="KW-0479">Metal-binding</keyword>
<keyword evidence="2" id="KW-0460">Magnesium</keyword>
<dbReference type="STRING" id="1193729.A1OE_715"/>
<dbReference type="Proteomes" id="UP000010077">
    <property type="component" value="Chromosome"/>
</dbReference>
<evidence type="ECO:0000313" key="4">
    <source>
        <dbReference type="Proteomes" id="UP000010077"/>
    </source>
</evidence>
<evidence type="ECO:0000256" key="2">
    <source>
        <dbReference type="PIRSR" id="PIRSR600760-2"/>
    </source>
</evidence>
<dbReference type="EMBL" id="CP003539">
    <property type="protein sequence ID" value="AFX98903.1"/>
    <property type="molecule type" value="Genomic_DNA"/>
</dbReference>
<feature type="binding site" evidence="2">
    <location>
        <position position="95"/>
    </location>
    <ligand>
        <name>Mg(2+)</name>
        <dbReference type="ChEBI" id="CHEBI:18420"/>
        <label>1</label>
        <note>catalytic</note>
    </ligand>
</feature>
<accession>K7Z4G7</accession>
<comment type="cofactor">
    <cofactor evidence="2">
        <name>Mg(2+)</name>
        <dbReference type="ChEBI" id="CHEBI:18420"/>
    </cofactor>
</comment>
<dbReference type="Gene3D" id="3.30.540.10">
    <property type="entry name" value="Fructose-1,6-Bisphosphatase, subunit A, domain 1"/>
    <property type="match status" value="1"/>
</dbReference>
<dbReference type="Pfam" id="PF00459">
    <property type="entry name" value="Inositol_P"/>
    <property type="match status" value="1"/>
</dbReference>
<sequence length="279" mass="31010">MTTVDLDQLATILTEVSNLEIVPRWGNLKEGDIREKTGPSDLVTIADEAAEHRLGELLPSLYPGSLVIGEELIENNPSLIKLIDGDNPVWIVDPIDGTNNFVEGKDRFCLMVALICHGKTIASAIHQPIEKRTALASLNEGAWMLNNKGRERLQVASAVGIETMEGSLNFRFIPEQLRSSIRGRANALLSNRYYSQGCAGYDYIQIATGQWHYGIYWKKMPWDHLPGLLIHHEAGGYSACMDGTPYCPTKLNGGIITTVDKRSWHELHCQIIDSLESKI</sequence>
<protein>
    <submittedName>
        <fullName evidence="3">Inositol monophosphatase family protein</fullName>
    </submittedName>
</protein>
<dbReference type="GO" id="GO:0008934">
    <property type="term" value="F:inositol monophosphate 1-phosphatase activity"/>
    <property type="evidence" value="ECO:0007669"/>
    <property type="project" value="TreeGrafter"/>
</dbReference>
<dbReference type="GO" id="GO:0007165">
    <property type="term" value="P:signal transduction"/>
    <property type="evidence" value="ECO:0007669"/>
    <property type="project" value="TreeGrafter"/>
</dbReference>
<feature type="binding site" evidence="2">
    <location>
        <position position="70"/>
    </location>
    <ligand>
        <name>Mg(2+)</name>
        <dbReference type="ChEBI" id="CHEBI:18420"/>
        <label>1</label>
        <note>catalytic</note>
    </ligand>
</feature>
<reference evidence="3 4" key="1">
    <citation type="journal article" date="2012" name="Proc. Natl. Acad. Sci. U.S.A.">
        <title>Genome streamlining and chemical defense in a coral reef symbiosis.</title>
        <authorList>
            <person name="Kwan J.C."/>
            <person name="Donia M.S."/>
            <person name="Han A.W."/>
            <person name="Hirose E."/>
            <person name="Haygood M.G."/>
            <person name="Schmidt E.W."/>
        </authorList>
    </citation>
    <scope>NUCLEOTIDE SEQUENCE [LARGE SCALE GENOMIC DNA]</scope>
    <source>
        <strain evidence="3 4">L2</strain>
    </source>
</reference>
<keyword evidence="4" id="KW-1185">Reference proteome</keyword>